<dbReference type="InterPro" id="IPR013216">
    <property type="entry name" value="Methyltransf_11"/>
</dbReference>
<dbReference type="STRING" id="75743.A0A401NS19"/>
<reference evidence="2 3" key="1">
    <citation type="journal article" date="2018" name="Nat. Ecol. Evol.">
        <title>Shark genomes provide insights into elasmobranch evolution and the origin of vertebrates.</title>
        <authorList>
            <person name="Hara Y"/>
            <person name="Yamaguchi K"/>
            <person name="Onimaru K"/>
            <person name="Kadota M"/>
            <person name="Koyanagi M"/>
            <person name="Keeley SD"/>
            <person name="Tatsumi K"/>
            <person name="Tanaka K"/>
            <person name="Motone F"/>
            <person name="Kageyama Y"/>
            <person name="Nozu R"/>
            <person name="Adachi N"/>
            <person name="Nishimura O"/>
            <person name="Nakagawa R"/>
            <person name="Tanegashima C"/>
            <person name="Kiyatake I"/>
            <person name="Matsumoto R"/>
            <person name="Murakumo K"/>
            <person name="Nishida K"/>
            <person name="Terakita A"/>
            <person name="Kuratani S"/>
            <person name="Sato K"/>
            <person name="Hyodo S Kuraku.S."/>
        </authorList>
    </citation>
    <scope>NUCLEOTIDE SEQUENCE [LARGE SCALE GENOMIC DNA]</scope>
</reference>
<dbReference type="PANTHER" id="PTHR45036">
    <property type="entry name" value="METHYLTRANSFERASE LIKE 7B"/>
    <property type="match status" value="1"/>
</dbReference>
<dbReference type="Proteomes" id="UP000288216">
    <property type="component" value="Unassembled WGS sequence"/>
</dbReference>
<feature type="domain" description="Methyltransferase type 11" evidence="1">
    <location>
        <begin position="74"/>
        <end position="171"/>
    </location>
</feature>
<evidence type="ECO:0000313" key="3">
    <source>
        <dbReference type="Proteomes" id="UP000288216"/>
    </source>
</evidence>
<dbReference type="EMBL" id="BFAA01002690">
    <property type="protein sequence ID" value="GCB63713.1"/>
    <property type="molecule type" value="Genomic_DNA"/>
</dbReference>
<dbReference type="OrthoDB" id="416496at2759"/>
<dbReference type="Gene3D" id="3.40.50.150">
    <property type="entry name" value="Vaccinia Virus protein VP39"/>
    <property type="match status" value="1"/>
</dbReference>
<name>A0A401NS19_SCYTO</name>
<dbReference type="PANTHER" id="PTHR45036:SF1">
    <property type="entry name" value="METHYLTRANSFERASE LIKE 7A"/>
    <property type="match status" value="1"/>
</dbReference>
<dbReference type="CDD" id="cd02440">
    <property type="entry name" value="AdoMet_MTases"/>
    <property type="match status" value="1"/>
</dbReference>
<dbReference type="GO" id="GO:0008757">
    <property type="term" value="F:S-adenosylmethionine-dependent methyltransferase activity"/>
    <property type="evidence" value="ECO:0007669"/>
    <property type="project" value="InterPro"/>
</dbReference>
<keyword evidence="3" id="KW-1185">Reference proteome</keyword>
<proteinExistence type="predicted"/>
<dbReference type="AlphaFoldDB" id="A0A401NS19"/>
<gene>
    <name evidence="2" type="ORF">scyTo_0007423</name>
</gene>
<evidence type="ECO:0000313" key="2">
    <source>
        <dbReference type="EMBL" id="GCB63713.1"/>
    </source>
</evidence>
<dbReference type="Pfam" id="PF08241">
    <property type="entry name" value="Methyltransf_11"/>
    <property type="match status" value="1"/>
</dbReference>
<dbReference type="InterPro" id="IPR052356">
    <property type="entry name" value="Thiol_S-MT"/>
</dbReference>
<dbReference type="InterPro" id="IPR029063">
    <property type="entry name" value="SAM-dependent_MTases_sf"/>
</dbReference>
<protein>
    <recommendedName>
        <fullName evidence="1">Methyltransferase type 11 domain-containing protein</fullName>
    </recommendedName>
</protein>
<organism evidence="2 3">
    <name type="scientific">Scyliorhinus torazame</name>
    <name type="common">Cloudy catshark</name>
    <name type="synonym">Catulus torazame</name>
    <dbReference type="NCBI Taxonomy" id="75743"/>
    <lineage>
        <taxon>Eukaryota</taxon>
        <taxon>Metazoa</taxon>
        <taxon>Chordata</taxon>
        <taxon>Craniata</taxon>
        <taxon>Vertebrata</taxon>
        <taxon>Chondrichthyes</taxon>
        <taxon>Elasmobranchii</taxon>
        <taxon>Galeomorphii</taxon>
        <taxon>Galeoidea</taxon>
        <taxon>Carcharhiniformes</taxon>
        <taxon>Scyliorhinidae</taxon>
        <taxon>Scyliorhinus</taxon>
    </lineage>
</organism>
<dbReference type="SUPFAM" id="SSF53335">
    <property type="entry name" value="S-adenosyl-L-methionine-dependent methyltransferases"/>
    <property type="match status" value="1"/>
</dbReference>
<sequence>MPFVRFVLCCVVELLVLPVTVLQFLGVWDPMYKKVFPYLMRKTTTAINDKMGKVKKELFDQLPDFASSTGLTVLEVGCGTGANFAFYPWGCKVICTDPNPNFQSMLESSGAANEHVKVERFLVASGEDLSPVASGSVDAVVCTLVLCTAENVDAVVKEVLRVLRPGGAFFFIEHVAADNKTWLHFIQHVIQPAWRYFGDGCFLTRDTRASLEKAKFSKLNVKHIVTPLMSLIKHQIVGYGVK</sequence>
<evidence type="ECO:0000259" key="1">
    <source>
        <dbReference type="Pfam" id="PF08241"/>
    </source>
</evidence>
<dbReference type="OMA" id="DLIAKPW"/>
<comment type="caution">
    <text evidence="2">The sequence shown here is derived from an EMBL/GenBank/DDBJ whole genome shotgun (WGS) entry which is preliminary data.</text>
</comment>
<accession>A0A401NS19</accession>